<reference evidence="8" key="1">
    <citation type="submission" date="2020-05" db="UniProtKB">
        <authorList>
            <consortium name="EnsemblMetazoa"/>
        </authorList>
    </citation>
    <scope>IDENTIFICATION</scope>
    <source>
        <strain evidence="8">Yale</strain>
    </source>
</reference>
<dbReference type="SUPFAM" id="SSF81606">
    <property type="entry name" value="PP2C-like"/>
    <property type="match status" value="1"/>
</dbReference>
<dbReference type="CDD" id="cd00143">
    <property type="entry name" value="PP2Cc"/>
    <property type="match status" value="1"/>
</dbReference>
<evidence type="ECO:0000256" key="2">
    <source>
        <dbReference type="ARBA" id="ARBA00022801"/>
    </source>
</evidence>
<accession>A0A1B0FQG3</accession>
<dbReference type="PROSITE" id="PS01032">
    <property type="entry name" value="PPM_1"/>
    <property type="match status" value="1"/>
</dbReference>
<dbReference type="Proteomes" id="UP000092444">
    <property type="component" value="Unassembled WGS sequence"/>
</dbReference>
<dbReference type="EMBL" id="CCAG010002563">
    <property type="status" value="NOT_ANNOTATED_CDS"/>
    <property type="molecule type" value="Genomic_DNA"/>
</dbReference>
<keyword evidence="3 4" id="KW-0904">Protein phosphatase</keyword>
<feature type="region of interest" description="Disordered" evidence="6">
    <location>
        <begin position="1"/>
        <end position="20"/>
    </location>
</feature>
<keyword evidence="9" id="KW-1185">Reference proteome</keyword>
<dbReference type="InterPro" id="IPR001932">
    <property type="entry name" value="PPM-type_phosphatase-like_dom"/>
</dbReference>
<evidence type="ECO:0000256" key="1">
    <source>
        <dbReference type="ARBA" id="ARBA00022723"/>
    </source>
</evidence>
<dbReference type="InterPro" id="IPR015655">
    <property type="entry name" value="PP2C"/>
</dbReference>
<dbReference type="InterPro" id="IPR036457">
    <property type="entry name" value="PPM-type-like_dom_sf"/>
</dbReference>
<dbReference type="Gene3D" id="3.60.40.10">
    <property type="entry name" value="PPM-type phosphatase domain"/>
    <property type="match status" value="1"/>
</dbReference>
<feature type="compositionally biased region" description="Polar residues" evidence="6">
    <location>
        <begin position="672"/>
        <end position="682"/>
    </location>
</feature>
<feature type="compositionally biased region" description="Basic and acidic residues" evidence="6">
    <location>
        <begin position="620"/>
        <end position="629"/>
    </location>
</feature>
<organism evidence="8 9">
    <name type="scientific">Glossina morsitans morsitans</name>
    <name type="common">Savannah tsetse fly</name>
    <dbReference type="NCBI Taxonomy" id="37546"/>
    <lineage>
        <taxon>Eukaryota</taxon>
        <taxon>Metazoa</taxon>
        <taxon>Ecdysozoa</taxon>
        <taxon>Arthropoda</taxon>
        <taxon>Hexapoda</taxon>
        <taxon>Insecta</taxon>
        <taxon>Pterygota</taxon>
        <taxon>Neoptera</taxon>
        <taxon>Endopterygota</taxon>
        <taxon>Diptera</taxon>
        <taxon>Brachycera</taxon>
        <taxon>Muscomorpha</taxon>
        <taxon>Hippoboscoidea</taxon>
        <taxon>Glossinidae</taxon>
        <taxon>Glossina</taxon>
    </lineage>
</organism>
<dbReference type="GO" id="GO:0004722">
    <property type="term" value="F:protein serine/threonine phosphatase activity"/>
    <property type="evidence" value="ECO:0007669"/>
    <property type="project" value="InterPro"/>
</dbReference>
<feature type="region of interest" description="Disordered" evidence="6">
    <location>
        <begin position="620"/>
        <end position="682"/>
    </location>
</feature>
<keyword evidence="5" id="KW-0175">Coiled coil</keyword>
<dbReference type="InterPro" id="IPR000222">
    <property type="entry name" value="PP2C_BS"/>
</dbReference>
<dbReference type="Pfam" id="PF00481">
    <property type="entry name" value="PP2C"/>
    <property type="match status" value="2"/>
</dbReference>
<dbReference type="PhylomeDB" id="A0A1B0FQG3"/>
<dbReference type="PROSITE" id="PS51746">
    <property type="entry name" value="PPM_2"/>
    <property type="match status" value="1"/>
</dbReference>
<evidence type="ECO:0000256" key="3">
    <source>
        <dbReference type="ARBA" id="ARBA00022912"/>
    </source>
</evidence>
<evidence type="ECO:0000259" key="7">
    <source>
        <dbReference type="PROSITE" id="PS51746"/>
    </source>
</evidence>
<feature type="region of interest" description="Disordered" evidence="6">
    <location>
        <begin position="703"/>
        <end position="727"/>
    </location>
</feature>
<keyword evidence="1" id="KW-0479">Metal-binding</keyword>
<dbReference type="PANTHER" id="PTHR13832:SF827">
    <property type="entry name" value="PROTEIN PHOSPHATASE 1L"/>
    <property type="match status" value="1"/>
</dbReference>
<name>A0A1B0FQG3_GLOMM</name>
<protein>
    <recommendedName>
        <fullName evidence="7">PPM-type phosphatase domain-containing protein</fullName>
    </recommendedName>
</protein>
<proteinExistence type="inferred from homology"/>
<feature type="coiled-coil region" evidence="5">
    <location>
        <begin position="61"/>
        <end position="244"/>
    </location>
</feature>
<evidence type="ECO:0000256" key="6">
    <source>
        <dbReference type="SAM" id="MobiDB-lite"/>
    </source>
</evidence>
<dbReference type="VEuPathDB" id="VectorBase:GMOY006163"/>
<dbReference type="AlphaFoldDB" id="A0A1B0FQG3"/>
<dbReference type="SMART" id="SM00332">
    <property type="entry name" value="PP2Cc"/>
    <property type="match status" value="1"/>
</dbReference>
<dbReference type="PANTHER" id="PTHR13832">
    <property type="entry name" value="PROTEIN PHOSPHATASE 2C"/>
    <property type="match status" value="1"/>
</dbReference>
<evidence type="ECO:0000313" key="9">
    <source>
        <dbReference type="Proteomes" id="UP000092444"/>
    </source>
</evidence>
<feature type="domain" description="PPM-type phosphatase" evidence="7">
    <location>
        <begin position="541"/>
        <end position="871"/>
    </location>
</feature>
<comment type="similarity">
    <text evidence="4">Belongs to the PP2C family.</text>
</comment>
<evidence type="ECO:0000256" key="4">
    <source>
        <dbReference type="RuleBase" id="RU003465"/>
    </source>
</evidence>
<sequence>MGKEKKERKSKGNKNPPHTASAADLFACYSNLTKKLRMDLHTSVTHLTQYKTLHMEDVDTIEDLNDKLRERDEKIKKANEEIIRLKQANEKSKEDARMAREQFYKLELTYDENVTFLKKQIEKLSQQISKTNIEKNKQIAEITKRCDDLRQQYAEEVQSCENLNKEYNGAIKEINDLKQQLVENKKDFEDFKKAKELEAETLNKKFEDQFKKLQEELEKKELDVQRAVNDKEDMEKEKDRIIALLRYRVREIKRVFCQPALLVQPRIAKKPNNEIQNPEQTAGENIAITKPIVYLSSSSDEEIPLQNLVQSNQNADLVPISNEQPERKRTRKHYLKRFEEQSNRSPSFLKSNSDEEDGFSNFEEWQPTVKRVKNHVATKANKGGIQYNTKAYYKMDHHHHHQFKRSLKRSISLNTVLNILPLSIYITPHMDDELEDKVFYQTYVSHMKILSKFAVGVSSINSPLAYIWKLCRLYVLRPEVLFCGVILFCLFLYLQAVDTWSRGILGRIQATLSGRHKTNRMKLLESSGQGDHQCWEELRPQSSAFAILGRRPRMEDRFIIEENINNNTGISFFAVFDGHGGEFAADFAKDILVRNIYNKVIETTKLLNGHRMAADKEKDYADYNNDPHQKHQKGNYNSVSNKENDPTAALAIRRRDSLRKTNSASDDCALKRSTSNSKDPQDAFTQQLNSLLRGVGGGASSIKDNLLKTNNNNNNQKDGLSANEGPPRQFEAKCYIENGRINFGKLITDEVLAADYKLVEAAKKTTNIAGTTALIAIMQDSRLIVANVGDSRGVMCNARGIAIPLSFDHKPQQVRERKRIHDAGGFIAFRGVWRVAGILATSRALGDYPLKDKNLVIANPDILTFDLNDHK</sequence>
<dbReference type="STRING" id="37546.A0A1B0FQG3"/>
<keyword evidence="2 4" id="KW-0378">Hydrolase</keyword>
<evidence type="ECO:0000313" key="8">
    <source>
        <dbReference type="EnsemblMetazoa" id="GMOY006163-PA"/>
    </source>
</evidence>
<evidence type="ECO:0000256" key="5">
    <source>
        <dbReference type="SAM" id="Coils"/>
    </source>
</evidence>
<dbReference type="EnsemblMetazoa" id="GMOY006163-RA">
    <property type="protein sequence ID" value="GMOY006163-PA"/>
    <property type="gene ID" value="GMOY006163"/>
</dbReference>
<dbReference type="GO" id="GO:0046872">
    <property type="term" value="F:metal ion binding"/>
    <property type="evidence" value="ECO:0007669"/>
    <property type="project" value="UniProtKB-KW"/>
</dbReference>